<keyword evidence="1" id="KW-0808">Transferase</keyword>
<dbReference type="Gene3D" id="2.160.10.10">
    <property type="entry name" value="Hexapeptide repeat proteins"/>
    <property type="match status" value="1"/>
</dbReference>
<proteinExistence type="predicted"/>
<organism evidence="1 2">
    <name type="scientific">Parabacteroides merdae</name>
    <dbReference type="NCBI Taxonomy" id="46503"/>
    <lineage>
        <taxon>Bacteria</taxon>
        <taxon>Pseudomonadati</taxon>
        <taxon>Bacteroidota</taxon>
        <taxon>Bacteroidia</taxon>
        <taxon>Bacteroidales</taxon>
        <taxon>Tannerellaceae</taxon>
        <taxon>Parabacteroides</taxon>
    </lineage>
</organism>
<dbReference type="PANTHER" id="PTHR23416:SF78">
    <property type="entry name" value="LIPOPOLYSACCHARIDE BIOSYNTHESIS O-ACETYL TRANSFERASE WBBJ-RELATED"/>
    <property type="match status" value="1"/>
</dbReference>
<keyword evidence="1" id="KW-0012">Acyltransferase</keyword>
<dbReference type="AlphaFoldDB" id="A0A3R5ZMD0"/>
<comment type="caution">
    <text evidence="1">The sequence shown here is derived from an EMBL/GenBank/DDBJ whole genome shotgun (WGS) entry which is preliminary data.</text>
</comment>
<dbReference type="Proteomes" id="UP000285173">
    <property type="component" value="Unassembled WGS sequence"/>
</dbReference>
<dbReference type="InterPro" id="IPR011004">
    <property type="entry name" value="Trimer_LpxA-like_sf"/>
</dbReference>
<dbReference type="EMBL" id="QSEF01000015">
    <property type="protein sequence ID" value="RGZ46971.1"/>
    <property type="molecule type" value="Genomic_DNA"/>
</dbReference>
<evidence type="ECO:0000313" key="1">
    <source>
        <dbReference type="EMBL" id="RGZ46971.1"/>
    </source>
</evidence>
<dbReference type="SUPFAM" id="SSF51161">
    <property type="entry name" value="Trimeric LpxA-like enzymes"/>
    <property type="match status" value="1"/>
</dbReference>
<gene>
    <name evidence="1" type="ORF">DW986_11260</name>
</gene>
<dbReference type="PANTHER" id="PTHR23416">
    <property type="entry name" value="SIALIC ACID SYNTHASE-RELATED"/>
    <property type="match status" value="1"/>
</dbReference>
<dbReference type="InterPro" id="IPR051159">
    <property type="entry name" value="Hexapeptide_acetyltransf"/>
</dbReference>
<evidence type="ECO:0000313" key="2">
    <source>
        <dbReference type="Proteomes" id="UP000285173"/>
    </source>
</evidence>
<reference evidence="1 2" key="1">
    <citation type="submission" date="2018-08" db="EMBL/GenBank/DDBJ databases">
        <title>A genome reference for cultivated species of the human gut microbiota.</title>
        <authorList>
            <person name="Zou Y."/>
            <person name="Xue W."/>
            <person name="Luo G."/>
        </authorList>
    </citation>
    <scope>NUCLEOTIDE SEQUENCE [LARGE SCALE GENOMIC DNA]</scope>
    <source>
        <strain evidence="1 2">AM50-15</strain>
    </source>
</reference>
<sequence length="170" mass="18632">MGTNNTIVVKSHLPINVDIVIYGDNHKLIIEEDVVFKKGQIWFEDHDCEICIESGTTIEEAHLAVAENGTKILIGKDCMFSKGIHIATTDSHSVISLESGQRINPSQNIVIGNHVWLGYCVNINKGVVIEPDCIVASHSVVTKTIKSHSIAAGIPAKVVKSNITWNRIRI</sequence>
<accession>A0A3R5ZMD0</accession>
<dbReference type="GO" id="GO:0016746">
    <property type="term" value="F:acyltransferase activity"/>
    <property type="evidence" value="ECO:0007669"/>
    <property type="project" value="UniProtKB-KW"/>
</dbReference>
<name>A0A3R5ZMD0_9BACT</name>
<protein>
    <submittedName>
        <fullName evidence="1">Acyltransferase</fullName>
    </submittedName>
</protein>